<dbReference type="InterPro" id="IPR035919">
    <property type="entry name" value="EAL_sf"/>
</dbReference>
<feature type="non-terminal residue" evidence="2">
    <location>
        <position position="1"/>
    </location>
</feature>
<feature type="domain" description="EAL" evidence="1">
    <location>
        <begin position="84"/>
        <end position="339"/>
    </location>
</feature>
<dbReference type="InterPro" id="IPR050706">
    <property type="entry name" value="Cyclic-di-GMP_PDE-like"/>
</dbReference>
<dbReference type="PANTHER" id="PTHR33121">
    <property type="entry name" value="CYCLIC DI-GMP PHOSPHODIESTERASE PDEF"/>
    <property type="match status" value="1"/>
</dbReference>
<dbReference type="Gene3D" id="3.20.20.450">
    <property type="entry name" value="EAL domain"/>
    <property type="match status" value="1"/>
</dbReference>
<dbReference type="PROSITE" id="PS50883">
    <property type="entry name" value="EAL"/>
    <property type="match status" value="1"/>
</dbReference>
<evidence type="ECO:0000259" key="1">
    <source>
        <dbReference type="PROSITE" id="PS50883"/>
    </source>
</evidence>
<reference evidence="2" key="1">
    <citation type="submission" date="2013-08" db="EMBL/GenBank/DDBJ databases">
        <authorList>
            <person name="Mendez C."/>
            <person name="Richter M."/>
            <person name="Ferrer M."/>
            <person name="Sanchez J."/>
        </authorList>
    </citation>
    <scope>NUCLEOTIDE SEQUENCE</scope>
</reference>
<dbReference type="InterPro" id="IPR001633">
    <property type="entry name" value="EAL_dom"/>
</dbReference>
<evidence type="ECO:0000313" key="2">
    <source>
        <dbReference type="EMBL" id="EQD63800.1"/>
    </source>
</evidence>
<reference evidence="2" key="2">
    <citation type="journal article" date="2014" name="ISME J.">
        <title>Microbial stratification in low pH oxic and suboxic macroscopic growths along an acid mine drainage.</title>
        <authorList>
            <person name="Mendez-Garcia C."/>
            <person name="Mesa V."/>
            <person name="Sprenger R.R."/>
            <person name="Richter M."/>
            <person name="Diez M.S."/>
            <person name="Solano J."/>
            <person name="Bargiela R."/>
            <person name="Golyshina O.V."/>
            <person name="Manteca A."/>
            <person name="Ramos J.L."/>
            <person name="Gallego J.R."/>
            <person name="Llorente I."/>
            <person name="Martins Dos Santos V.A."/>
            <person name="Jensen O.N."/>
            <person name="Pelaez A.I."/>
            <person name="Sanchez J."/>
            <person name="Ferrer M."/>
        </authorList>
    </citation>
    <scope>NUCLEOTIDE SEQUENCE</scope>
</reference>
<dbReference type="EMBL" id="AUZX01006380">
    <property type="protein sequence ID" value="EQD63800.1"/>
    <property type="molecule type" value="Genomic_DNA"/>
</dbReference>
<comment type="caution">
    <text evidence="2">The sequence shown here is derived from an EMBL/GenBank/DDBJ whole genome shotgun (WGS) entry which is preliminary data.</text>
</comment>
<dbReference type="PANTHER" id="PTHR33121:SF70">
    <property type="entry name" value="SIGNALING PROTEIN YKOW"/>
    <property type="match status" value="1"/>
</dbReference>
<dbReference type="GO" id="GO:0071111">
    <property type="term" value="F:cyclic-guanylate-specific phosphodiesterase activity"/>
    <property type="evidence" value="ECO:0007669"/>
    <property type="project" value="InterPro"/>
</dbReference>
<proteinExistence type="predicted"/>
<sequence>GARQTAAAAAAILSTPFSFADGSINLSARIGLCFDTADPPASAGARSATEFAQHADIALHVCKRAARPGISLYSSDIDDQLRTQVIVKQSLRGAIERGEFELYYQPIVQLHTGRVLGAEALVRWNHPLFGIQTPESFIPIAEESGLIGPLGEWILRDALRAARRCRAAELPLPQISVNVSGVQIADPAFLQTVKDALADSGVDPRMLELELTETVLIEQTGGTSHALCALRQLGVRVAIDDFGAGYSSLQYLRHLPVDKLKLDRSFIRHLRPGAPGDVAILKAIVSMARGLGVDLVIEGVETPFQRDLLTSIGCEIAQGLSVQPSQAAGRPDATAERSAV</sequence>
<dbReference type="SMART" id="SM00052">
    <property type="entry name" value="EAL"/>
    <property type="match status" value="1"/>
</dbReference>
<protein>
    <submittedName>
        <fullName evidence="2">Sensory box/GGDEF family protein</fullName>
    </submittedName>
</protein>
<dbReference type="CDD" id="cd01948">
    <property type="entry name" value="EAL"/>
    <property type="match status" value="1"/>
</dbReference>
<dbReference type="AlphaFoldDB" id="T1CB85"/>
<dbReference type="Pfam" id="PF00563">
    <property type="entry name" value="EAL"/>
    <property type="match status" value="1"/>
</dbReference>
<gene>
    <name evidence="2" type="ORF">B1A_08961</name>
</gene>
<name>T1CB85_9ZZZZ</name>
<organism evidence="2">
    <name type="scientific">mine drainage metagenome</name>
    <dbReference type="NCBI Taxonomy" id="410659"/>
    <lineage>
        <taxon>unclassified sequences</taxon>
        <taxon>metagenomes</taxon>
        <taxon>ecological metagenomes</taxon>
    </lineage>
</organism>
<feature type="non-terminal residue" evidence="2">
    <location>
        <position position="340"/>
    </location>
</feature>
<dbReference type="SUPFAM" id="SSF141868">
    <property type="entry name" value="EAL domain-like"/>
    <property type="match status" value="1"/>
</dbReference>
<accession>T1CB85</accession>